<dbReference type="EMBL" id="BARS01050526">
    <property type="protein sequence ID" value="GAG49240.1"/>
    <property type="molecule type" value="Genomic_DNA"/>
</dbReference>
<sequence>GLRKMESQSSDSAGQITLTFQVGTETDGALLRVSNLLEQVPAYPDDADKPVITSVDSDAGAVAWFVLRPTEENGFEDDMATLYDYVDDFVKPEFERVSGVASSGFFGGRPHEMHVIVDPARLATRRVTLNEVATALERENRNYSGGDFDEGKRRYIVRTVGEYTSAAEIDDIVIAVRDEVPVYLRDVGHAEMGYRKPGARVFHMGEKILAINVTKETGSNLLAVMAGVRETQNRLNTG</sequence>
<dbReference type="SUPFAM" id="SSF82714">
    <property type="entry name" value="Multidrug efflux transporter AcrB TolC docking domain, DN and DC subdomains"/>
    <property type="match status" value="1"/>
</dbReference>
<dbReference type="AlphaFoldDB" id="X0Y0M4"/>
<dbReference type="Gene3D" id="3.30.2090.10">
    <property type="entry name" value="Multidrug efflux transporter AcrB TolC docking domain, DN and DC subdomains"/>
    <property type="match status" value="1"/>
</dbReference>
<dbReference type="Pfam" id="PF00873">
    <property type="entry name" value="ACR_tran"/>
    <property type="match status" value="1"/>
</dbReference>
<feature type="non-terminal residue" evidence="1">
    <location>
        <position position="238"/>
    </location>
</feature>
<evidence type="ECO:0000313" key="1">
    <source>
        <dbReference type="EMBL" id="GAG49240.1"/>
    </source>
</evidence>
<dbReference type="InterPro" id="IPR001036">
    <property type="entry name" value="Acrflvin-R"/>
</dbReference>
<accession>X0Y0M4</accession>
<feature type="non-terminal residue" evidence="1">
    <location>
        <position position="1"/>
    </location>
</feature>
<dbReference type="PANTHER" id="PTHR32063">
    <property type="match status" value="1"/>
</dbReference>
<reference evidence="1" key="1">
    <citation type="journal article" date="2014" name="Front. Microbiol.">
        <title>High frequency of phylogenetically diverse reductive dehalogenase-homologous genes in deep subseafloor sedimentary metagenomes.</title>
        <authorList>
            <person name="Kawai M."/>
            <person name="Futagami T."/>
            <person name="Toyoda A."/>
            <person name="Takaki Y."/>
            <person name="Nishi S."/>
            <person name="Hori S."/>
            <person name="Arai W."/>
            <person name="Tsubouchi T."/>
            <person name="Morono Y."/>
            <person name="Uchiyama I."/>
            <person name="Ito T."/>
            <person name="Fujiyama A."/>
            <person name="Inagaki F."/>
            <person name="Takami H."/>
        </authorList>
    </citation>
    <scope>NUCLEOTIDE SEQUENCE</scope>
    <source>
        <strain evidence="1">Expedition CK06-06</strain>
    </source>
</reference>
<gene>
    <name evidence="1" type="ORF">S01H1_75416</name>
</gene>
<dbReference type="InterPro" id="IPR027463">
    <property type="entry name" value="AcrB_DN_DC_subdom"/>
</dbReference>
<dbReference type="Gene3D" id="3.30.70.1430">
    <property type="entry name" value="Multidrug efflux transporter AcrB pore domain"/>
    <property type="match status" value="1"/>
</dbReference>
<dbReference type="PANTHER" id="PTHR32063:SF0">
    <property type="entry name" value="SWARMING MOTILITY PROTEIN SWRC"/>
    <property type="match status" value="1"/>
</dbReference>
<protein>
    <recommendedName>
        <fullName evidence="2">Acriflavin resistance protein</fullName>
    </recommendedName>
</protein>
<organism evidence="1">
    <name type="scientific">marine sediment metagenome</name>
    <dbReference type="NCBI Taxonomy" id="412755"/>
    <lineage>
        <taxon>unclassified sequences</taxon>
        <taxon>metagenomes</taxon>
        <taxon>ecological metagenomes</taxon>
    </lineage>
</organism>
<comment type="caution">
    <text evidence="1">The sequence shown here is derived from an EMBL/GenBank/DDBJ whole genome shotgun (WGS) entry which is preliminary data.</text>
</comment>
<evidence type="ECO:0008006" key="2">
    <source>
        <dbReference type="Google" id="ProtNLM"/>
    </source>
</evidence>
<dbReference type="SUPFAM" id="SSF82693">
    <property type="entry name" value="Multidrug efflux transporter AcrB pore domain, PN1, PN2, PC1 and PC2 subdomains"/>
    <property type="match status" value="2"/>
</dbReference>
<dbReference type="GO" id="GO:0042910">
    <property type="term" value="F:xenobiotic transmembrane transporter activity"/>
    <property type="evidence" value="ECO:0007669"/>
    <property type="project" value="TreeGrafter"/>
</dbReference>
<proteinExistence type="predicted"/>
<name>X0Y0M4_9ZZZZ</name>
<dbReference type="GO" id="GO:0005886">
    <property type="term" value="C:plasma membrane"/>
    <property type="evidence" value="ECO:0007669"/>
    <property type="project" value="TreeGrafter"/>
</dbReference>
<dbReference type="Gene3D" id="3.30.70.1320">
    <property type="entry name" value="Multidrug efflux transporter AcrB pore domain like"/>
    <property type="match status" value="1"/>
</dbReference>